<feature type="transmembrane region" description="Helical" evidence="1">
    <location>
        <begin position="48"/>
        <end position="72"/>
    </location>
</feature>
<comment type="caution">
    <text evidence="2">The sequence shown here is derived from an EMBL/GenBank/DDBJ whole genome shotgun (WGS) entry which is preliminary data.</text>
</comment>
<proteinExistence type="predicted"/>
<evidence type="ECO:0000313" key="3">
    <source>
        <dbReference type="Proteomes" id="UP000013638"/>
    </source>
</evidence>
<organism evidence="2 3">
    <name type="scientific">Enterococcus faecalis ATCC 6055</name>
    <dbReference type="NCBI Taxonomy" id="1169311"/>
    <lineage>
        <taxon>Bacteria</taxon>
        <taxon>Bacillati</taxon>
        <taxon>Bacillota</taxon>
        <taxon>Bacilli</taxon>
        <taxon>Lactobacillales</taxon>
        <taxon>Enterococcaceae</taxon>
        <taxon>Enterococcus</taxon>
    </lineage>
</organism>
<feature type="transmembrane region" description="Helical" evidence="1">
    <location>
        <begin position="84"/>
        <end position="115"/>
    </location>
</feature>
<evidence type="ECO:0000256" key="1">
    <source>
        <dbReference type="SAM" id="Phobius"/>
    </source>
</evidence>
<dbReference type="AlphaFoldDB" id="R3JZS8"/>
<sequence length="123" mass="13903">MNNKMIKAVAYLNVIQILVYLFGFFNKVAEWTGKTPIVSISSIWNNFYGILFWSVLSMLCIVGFTLSLYLLLSKIYDSKKTVGIIITAIGYGAPIFFSFFLLIPATLLIIGTVFIKWLIIDSE</sequence>
<name>R3JZS8_ENTFL</name>
<keyword evidence="1" id="KW-0472">Membrane</keyword>
<dbReference type="RefSeq" id="WP_010829267.1">
    <property type="nucleotide sequence ID" value="NZ_KB944850.1"/>
</dbReference>
<reference evidence="2 3" key="1">
    <citation type="submission" date="2013-02" db="EMBL/GenBank/DDBJ databases">
        <title>The Genome Sequence of Enterococcus faecalis ATCC_6055.</title>
        <authorList>
            <consortium name="The Broad Institute Genome Sequencing Platform"/>
            <consortium name="The Broad Institute Genome Sequencing Center for Infectious Disease"/>
            <person name="Earl A.M."/>
            <person name="Gilmore M.S."/>
            <person name="Lebreton F."/>
            <person name="Walker B."/>
            <person name="Young S.K."/>
            <person name="Zeng Q."/>
            <person name="Gargeya S."/>
            <person name="Fitzgerald M."/>
            <person name="Haas B."/>
            <person name="Abouelleil A."/>
            <person name="Alvarado L."/>
            <person name="Arachchi H.M."/>
            <person name="Berlin A.M."/>
            <person name="Chapman S.B."/>
            <person name="Dewar J."/>
            <person name="Goldberg J."/>
            <person name="Griggs A."/>
            <person name="Gujja S."/>
            <person name="Hansen M."/>
            <person name="Howarth C."/>
            <person name="Imamovic A."/>
            <person name="Larimer J."/>
            <person name="McCowan C."/>
            <person name="Murphy C."/>
            <person name="Neiman D."/>
            <person name="Pearson M."/>
            <person name="Priest M."/>
            <person name="Roberts A."/>
            <person name="Saif S."/>
            <person name="Shea T."/>
            <person name="Sisk P."/>
            <person name="Sykes S."/>
            <person name="Wortman J."/>
            <person name="Nusbaum C."/>
            <person name="Birren B."/>
        </authorList>
    </citation>
    <scope>NUCLEOTIDE SEQUENCE [LARGE SCALE GENOMIC DNA]</scope>
    <source>
        <strain evidence="2 3">ATCC 6055</strain>
    </source>
</reference>
<gene>
    <name evidence="2" type="ORF">WOU_03139</name>
</gene>
<evidence type="ECO:0000313" key="2">
    <source>
        <dbReference type="EMBL" id="EOK06766.1"/>
    </source>
</evidence>
<feature type="transmembrane region" description="Helical" evidence="1">
    <location>
        <begin position="9"/>
        <end position="28"/>
    </location>
</feature>
<dbReference type="EMBL" id="ASDZ01000050">
    <property type="protein sequence ID" value="EOK06766.1"/>
    <property type="molecule type" value="Genomic_DNA"/>
</dbReference>
<accession>R3JZS8</accession>
<dbReference type="HOGENOM" id="CLU_2011703_0_0_9"/>
<dbReference type="Proteomes" id="UP000013638">
    <property type="component" value="Unassembled WGS sequence"/>
</dbReference>
<keyword evidence="1" id="KW-0812">Transmembrane</keyword>
<keyword evidence="1" id="KW-1133">Transmembrane helix</keyword>
<protein>
    <submittedName>
        <fullName evidence="2">Uncharacterized protein</fullName>
    </submittedName>
</protein>